<dbReference type="AlphaFoldDB" id="F8DD66"/>
<evidence type="ECO:0000313" key="2">
    <source>
        <dbReference type="Proteomes" id="UP000006794"/>
    </source>
</evidence>
<dbReference type="Proteomes" id="UP000006794">
    <property type="component" value="Plasmid pHALXA01"/>
</dbReference>
<dbReference type="InterPro" id="IPR049681">
    <property type="entry name" value="HVO_A0556-like"/>
</dbReference>
<keyword evidence="2" id="KW-1185">Reference proteome</keyword>
<dbReference type="GeneID" id="89920832"/>
<gene>
    <name evidence="1" type="ordered locus">Halxa_0350</name>
</gene>
<dbReference type="HOGENOM" id="CLU_197999_1_0_2"/>
<evidence type="ECO:0008006" key="3">
    <source>
        <dbReference type="Google" id="ProtNLM"/>
    </source>
</evidence>
<organism evidence="1 2">
    <name type="scientific">Halopiger xanaduensis (strain DSM 18323 / JCM 14033 / SH-6)</name>
    <dbReference type="NCBI Taxonomy" id="797210"/>
    <lineage>
        <taxon>Archaea</taxon>
        <taxon>Methanobacteriati</taxon>
        <taxon>Methanobacteriota</taxon>
        <taxon>Stenosarchaea group</taxon>
        <taxon>Halobacteria</taxon>
        <taxon>Halobacteriales</taxon>
        <taxon>Natrialbaceae</taxon>
        <taxon>Halopiger</taxon>
    </lineage>
</organism>
<keyword evidence="1" id="KW-0614">Plasmid</keyword>
<reference evidence="2" key="1">
    <citation type="journal article" date="2012" name="Stand. Genomic Sci.">
        <title>Complete genome sequence of Halopiger xanaduensis type strain (SH-6(T)).</title>
        <authorList>
            <person name="Anderson I."/>
            <person name="Tindall B.J."/>
            <person name="Rohde M."/>
            <person name="Lucas S."/>
            <person name="Han J."/>
            <person name="Lapidus A."/>
            <person name="Cheng J.F."/>
            <person name="Goodwin L."/>
            <person name="Pitluck S."/>
            <person name="Peters L."/>
            <person name="Pati A."/>
            <person name="Mikhailova N."/>
            <person name="Pagani I."/>
            <person name="Teshima H."/>
            <person name="Han C."/>
            <person name="Tapia R."/>
            <person name="Land M."/>
            <person name="Woyke T."/>
            <person name="Klenk H.P."/>
            <person name="Kyrpides N."/>
            <person name="Ivanova N."/>
        </authorList>
    </citation>
    <scope>NUCLEOTIDE SEQUENCE [LARGE SCALE GENOMIC DNA]</scope>
    <source>
        <strain evidence="2">DSM 18323 / JCM 14033 / SH-6</strain>
        <plasmid evidence="2">Plasmid pHALXA01</plasmid>
    </source>
</reference>
<geneLocation type="plasmid" evidence="1 2">
    <name>pHALXA01</name>
</geneLocation>
<name>F8DD66_HALXS</name>
<dbReference type="RefSeq" id="WP_013875681.1">
    <property type="nucleotide sequence ID" value="NC_015658.1"/>
</dbReference>
<dbReference type="KEGG" id="hxa:Halxa_0350"/>
<dbReference type="EMBL" id="CP002840">
    <property type="protein sequence ID" value="AEH38953.1"/>
    <property type="molecule type" value="Genomic_DNA"/>
</dbReference>
<accession>F8DD66</accession>
<proteinExistence type="predicted"/>
<protein>
    <recommendedName>
        <fullName evidence="3">Small CPxCG-related zinc finger protein</fullName>
    </recommendedName>
</protein>
<evidence type="ECO:0000313" key="1">
    <source>
        <dbReference type="EMBL" id="AEH38953.1"/>
    </source>
</evidence>
<sequence length="54" mass="5971">MSQQESPSLRHPVIEGLEGSQCSFCNDGRLAQERYKGNTAVVCENCSTPNAQIW</sequence>
<dbReference type="NCBIfam" id="NF041921">
    <property type="entry name" value="HVO_A0556"/>
    <property type="match status" value="1"/>
</dbReference>